<dbReference type="EMBL" id="LOMO01000001">
    <property type="protein sequence ID" value="KXY51420.1"/>
    <property type="molecule type" value="Genomic_DNA"/>
</dbReference>
<feature type="transmembrane region" description="Helical" evidence="1">
    <location>
        <begin position="36"/>
        <end position="56"/>
    </location>
</feature>
<accession>A0A9X0MKM4</accession>
<evidence type="ECO:0000259" key="2">
    <source>
        <dbReference type="Pfam" id="PF06713"/>
    </source>
</evidence>
<comment type="caution">
    <text evidence="3">The sequence shown here is derived from an EMBL/GenBank/DDBJ whole genome shotgun (WGS) entry which is preliminary data.</text>
</comment>
<dbReference type="RefSeq" id="WP_061662751.1">
    <property type="nucleotide sequence ID" value="NZ_LOMO01000001.1"/>
</dbReference>
<evidence type="ECO:0000313" key="3">
    <source>
        <dbReference type="EMBL" id="KXY51420.1"/>
    </source>
</evidence>
<dbReference type="AlphaFoldDB" id="A0A9X0MKM4"/>
<feature type="domain" description="Uncharacterized protein YyaB-like PH" evidence="2">
    <location>
        <begin position="53"/>
        <end position="126"/>
    </location>
</feature>
<dbReference type="InterPro" id="IPR009589">
    <property type="entry name" value="PH_YyaB-like"/>
</dbReference>
<name>A0A9X0MKM4_BACCE</name>
<keyword evidence="1" id="KW-0472">Membrane</keyword>
<dbReference type="Proteomes" id="UP000075476">
    <property type="component" value="Unassembled WGS sequence"/>
</dbReference>
<keyword evidence="1" id="KW-0812">Transmembrane</keyword>
<dbReference type="GO" id="GO:0030153">
    <property type="term" value="P:bacteriocin immunity"/>
    <property type="evidence" value="ECO:0007669"/>
    <property type="project" value="InterPro"/>
</dbReference>
<proteinExistence type="predicted"/>
<evidence type="ECO:0000313" key="4">
    <source>
        <dbReference type="Proteomes" id="UP000075476"/>
    </source>
</evidence>
<evidence type="ECO:0000256" key="1">
    <source>
        <dbReference type="SAM" id="Phobius"/>
    </source>
</evidence>
<sequence length="137" mass="16152">MKFKIKHSPIPVAIALMFMPLIFNILFSNHNNIGSVSLMLFSLITFLSVFTSSYEITDKSLILKYMWFNKEIPFEDIRHLRYSGKPSNSPKWSLQKIEVMYGMYETYSIGVPREEEKFLQMLQEKCPQMKVMDRPVI</sequence>
<protein>
    <recommendedName>
        <fullName evidence="2">Uncharacterized protein YyaB-like PH domain-containing protein</fullName>
    </recommendedName>
</protein>
<reference evidence="3 4" key="1">
    <citation type="submission" date="2015-12" db="EMBL/GenBank/DDBJ databases">
        <title>Bacillus cereus Group isolate.</title>
        <authorList>
            <person name="Kovac J."/>
        </authorList>
    </citation>
    <scope>NUCLEOTIDE SEQUENCE [LARGE SCALE GENOMIC DNA]</scope>
    <source>
        <strain evidence="3 4">FSL K6-0073</strain>
    </source>
</reference>
<organism evidence="3 4">
    <name type="scientific">Bacillus cereus</name>
    <dbReference type="NCBI Taxonomy" id="1396"/>
    <lineage>
        <taxon>Bacteria</taxon>
        <taxon>Bacillati</taxon>
        <taxon>Bacillota</taxon>
        <taxon>Bacilli</taxon>
        <taxon>Bacillales</taxon>
        <taxon>Bacillaceae</taxon>
        <taxon>Bacillus</taxon>
        <taxon>Bacillus cereus group</taxon>
    </lineage>
</organism>
<feature type="transmembrane region" description="Helical" evidence="1">
    <location>
        <begin position="12"/>
        <end position="30"/>
    </location>
</feature>
<dbReference type="Pfam" id="PF06713">
    <property type="entry name" value="bPH_4"/>
    <property type="match status" value="1"/>
</dbReference>
<keyword evidence="1" id="KW-1133">Transmembrane helix</keyword>
<gene>
    <name evidence="3" type="ORF">AT268_33650</name>
</gene>